<dbReference type="InterPro" id="IPR052165">
    <property type="entry name" value="Membrane_assoc_protease"/>
</dbReference>
<feature type="transmembrane region" description="Helical" evidence="5">
    <location>
        <begin position="7"/>
        <end position="33"/>
    </location>
</feature>
<feature type="domain" description="NfeD-like C-terminal" evidence="6">
    <location>
        <begin position="90"/>
        <end position="144"/>
    </location>
</feature>
<dbReference type="GO" id="GO:0005886">
    <property type="term" value="C:plasma membrane"/>
    <property type="evidence" value="ECO:0007669"/>
    <property type="project" value="TreeGrafter"/>
</dbReference>
<dbReference type="PANTHER" id="PTHR33507">
    <property type="entry name" value="INNER MEMBRANE PROTEIN YBBJ"/>
    <property type="match status" value="1"/>
</dbReference>
<dbReference type="InterPro" id="IPR002810">
    <property type="entry name" value="NfeD-like_C"/>
</dbReference>
<dbReference type="SUPFAM" id="SSF141322">
    <property type="entry name" value="NfeD domain-like"/>
    <property type="match status" value="1"/>
</dbReference>
<dbReference type="Gene3D" id="2.40.50.140">
    <property type="entry name" value="Nucleic acid-binding proteins"/>
    <property type="match status" value="1"/>
</dbReference>
<evidence type="ECO:0000256" key="2">
    <source>
        <dbReference type="ARBA" id="ARBA00022692"/>
    </source>
</evidence>
<keyword evidence="8" id="KW-1185">Reference proteome</keyword>
<dbReference type="GO" id="GO:0008233">
    <property type="term" value="F:peptidase activity"/>
    <property type="evidence" value="ECO:0007669"/>
    <property type="project" value="UniProtKB-KW"/>
</dbReference>
<reference evidence="7 8" key="1">
    <citation type="submission" date="2016-12" db="EMBL/GenBank/DDBJ databases">
        <title>Genome sequencing of Methylocaldum marinum.</title>
        <authorList>
            <person name="Takeuchi M."/>
            <person name="Kamagata Y."/>
            <person name="Hiraoka S."/>
            <person name="Oshima K."/>
            <person name="Hattori M."/>
            <person name="Iwasaki W."/>
        </authorList>
    </citation>
    <scope>NUCLEOTIDE SEQUENCE [LARGE SCALE GENOMIC DNA]</scope>
    <source>
        <strain evidence="7 8">S8</strain>
    </source>
</reference>
<dbReference type="Proteomes" id="UP000266313">
    <property type="component" value="Chromosome"/>
</dbReference>
<dbReference type="Pfam" id="PF01957">
    <property type="entry name" value="NfeD"/>
    <property type="match status" value="1"/>
</dbReference>
<keyword evidence="4 5" id="KW-0472">Membrane</keyword>
<dbReference type="AlphaFoldDB" id="A0A250KVE8"/>
<evidence type="ECO:0000259" key="6">
    <source>
        <dbReference type="Pfam" id="PF01957"/>
    </source>
</evidence>
<gene>
    <name evidence="7" type="ORF">sS8_3650</name>
</gene>
<dbReference type="EMBL" id="AP017928">
    <property type="protein sequence ID" value="BBA35587.1"/>
    <property type="molecule type" value="Genomic_DNA"/>
</dbReference>
<dbReference type="KEGG" id="mmai:sS8_3650"/>
<evidence type="ECO:0000256" key="1">
    <source>
        <dbReference type="ARBA" id="ARBA00004141"/>
    </source>
</evidence>
<comment type="subcellular location">
    <subcellularLocation>
        <location evidence="1">Membrane</location>
        <topology evidence="1">Multi-pass membrane protein</topology>
    </subcellularLocation>
</comment>
<protein>
    <submittedName>
        <fullName evidence="7">Membrane protein implicated in regulation of membrane protease activity</fullName>
    </submittedName>
</protein>
<dbReference type="InterPro" id="IPR012340">
    <property type="entry name" value="NA-bd_OB-fold"/>
</dbReference>
<dbReference type="RefSeq" id="WP_119630903.1">
    <property type="nucleotide sequence ID" value="NZ_AP017928.1"/>
</dbReference>
<dbReference type="PANTHER" id="PTHR33507:SF3">
    <property type="entry name" value="INNER MEMBRANE PROTEIN YBBJ"/>
    <property type="match status" value="1"/>
</dbReference>
<organism evidence="7 8">
    <name type="scientific">Methylocaldum marinum</name>
    <dbReference type="NCBI Taxonomy" id="1432792"/>
    <lineage>
        <taxon>Bacteria</taxon>
        <taxon>Pseudomonadati</taxon>
        <taxon>Pseudomonadota</taxon>
        <taxon>Gammaproteobacteria</taxon>
        <taxon>Methylococcales</taxon>
        <taxon>Methylococcaceae</taxon>
        <taxon>Methylocaldum</taxon>
    </lineage>
</organism>
<keyword evidence="3 5" id="KW-1133">Transmembrane helix</keyword>
<dbReference type="OrthoDB" id="9810336at2"/>
<evidence type="ECO:0000256" key="4">
    <source>
        <dbReference type="ARBA" id="ARBA00023136"/>
    </source>
</evidence>
<keyword evidence="7" id="KW-0378">Hydrolase</keyword>
<evidence type="ECO:0000313" key="8">
    <source>
        <dbReference type="Proteomes" id="UP000266313"/>
    </source>
</evidence>
<accession>A0A250KVE8</accession>
<evidence type="ECO:0000256" key="3">
    <source>
        <dbReference type="ARBA" id="ARBA00022989"/>
    </source>
</evidence>
<proteinExistence type="predicted"/>
<keyword evidence="2 5" id="KW-0812">Transmembrane</keyword>
<evidence type="ECO:0000313" key="7">
    <source>
        <dbReference type="EMBL" id="BBA35587.1"/>
    </source>
</evidence>
<sequence>MEFEIIFWHWWAFGVFLLIVELLAPGIFFLWMAESAFVVGVIKLIVPTLSWESQLILFSVMSVVSIVVFRLFLRKHPLETDQPLLNRRAAQYVGRLFTLEYPIVNGQGWIRVDDSTWKVQGEDCEPGSKVRVVAAEGVLLKVEKSA</sequence>
<name>A0A250KVE8_9GAMM</name>
<keyword evidence="7" id="KW-0645">Protease</keyword>
<evidence type="ECO:0000256" key="5">
    <source>
        <dbReference type="SAM" id="Phobius"/>
    </source>
</evidence>
<dbReference type="GO" id="GO:0006508">
    <property type="term" value="P:proteolysis"/>
    <property type="evidence" value="ECO:0007669"/>
    <property type="project" value="UniProtKB-KW"/>
</dbReference>
<feature type="transmembrane region" description="Helical" evidence="5">
    <location>
        <begin position="53"/>
        <end position="73"/>
    </location>
</feature>